<protein>
    <recommendedName>
        <fullName evidence="4">BAR domain-containing protein</fullName>
    </recommendedName>
</protein>
<dbReference type="Gene3D" id="1.20.1270.60">
    <property type="entry name" value="Arfaptin homology (AH) domain/BAR domain"/>
    <property type="match status" value="1"/>
</dbReference>
<organism evidence="2 3">
    <name type="scientific">Steinernema carpocapsae</name>
    <name type="common">Entomopathogenic nematode</name>
    <dbReference type="NCBI Taxonomy" id="34508"/>
    <lineage>
        <taxon>Eukaryota</taxon>
        <taxon>Metazoa</taxon>
        <taxon>Ecdysozoa</taxon>
        <taxon>Nematoda</taxon>
        <taxon>Chromadorea</taxon>
        <taxon>Rhabditida</taxon>
        <taxon>Tylenchina</taxon>
        <taxon>Panagrolaimomorpha</taxon>
        <taxon>Strongyloidoidea</taxon>
        <taxon>Steinernematidae</taxon>
        <taxon>Steinernema</taxon>
    </lineage>
</organism>
<evidence type="ECO:0008006" key="4">
    <source>
        <dbReference type="Google" id="ProtNLM"/>
    </source>
</evidence>
<dbReference type="EMBL" id="AZBU02000011">
    <property type="protein sequence ID" value="TKR61252.1"/>
    <property type="molecule type" value="Genomic_DNA"/>
</dbReference>
<evidence type="ECO:0000256" key="1">
    <source>
        <dbReference type="SAM" id="MobiDB-lite"/>
    </source>
</evidence>
<accession>A0A4U5LYD6</accession>
<proteinExistence type="predicted"/>
<dbReference type="OrthoDB" id="5868487at2759"/>
<keyword evidence="3" id="KW-1185">Reference proteome</keyword>
<dbReference type="AlphaFoldDB" id="A0A4U5LYD6"/>
<name>A0A4U5LYD6_STECR</name>
<evidence type="ECO:0000313" key="3">
    <source>
        <dbReference type="Proteomes" id="UP000298663"/>
    </source>
</evidence>
<gene>
    <name evidence="2" type="ORF">L596_028385</name>
</gene>
<feature type="region of interest" description="Disordered" evidence="1">
    <location>
        <begin position="1"/>
        <end position="31"/>
    </location>
</feature>
<dbReference type="Proteomes" id="UP000298663">
    <property type="component" value="Unassembled WGS sequence"/>
</dbReference>
<dbReference type="InterPro" id="IPR027267">
    <property type="entry name" value="AH/BAR_dom_sf"/>
</dbReference>
<sequence>MATTSSVRKSVERKNKSKENPDRESPPDYPDDFEQEVIRLRAFYVVAESVVESLGSFIRVLEPTPSAPPQTVQCELKQLALCCEKIAHNQILEEAPMIPMLQTTSDVMMNMSKKENGTNQEIYDRVYKPLKSWVDEDYPRISKELKKCYELHTEMTNVAADAAKKPNPVKTVKAEQLKERHNQQFRICQKELENMKMVHKHQQYCLKLMLDLEYTLHGYCERELDNACVVMMKSFEKVAKETKED</sequence>
<reference evidence="2 3" key="1">
    <citation type="journal article" date="2015" name="Genome Biol.">
        <title>Comparative genomics of Steinernema reveals deeply conserved gene regulatory networks.</title>
        <authorList>
            <person name="Dillman A.R."/>
            <person name="Macchietto M."/>
            <person name="Porter C.F."/>
            <person name="Rogers A."/>
            <person name="Williams B."/>
            <person name="Antoshechkin I."/>
            <person name="Lee M.M."/>
            <person name="Goodwin Z."/>
            <person name="Lu X."/>
            <person name="Lewis E.E."/>
            <person name="Goodrich-Blair H."/>
            <person name="Stock S.P."/>
            <person name="Adams B.J."/>
            <person name="Sternberg P.W."/>
            <person name="Mortazavi A."/>
        </authorList>
    </citation>
    <scope>NUCLEOTIDE SEQUENCE [LARGE SCALE GENOMIC DNA]</scope>
    <source>
        <strain evidence="2 3">ALL</strain>
    </source>
</reference>
<feature type="compositionally biased region" description="Basic and acidic residues" evidence="1">
    <location>
        <begin position="9"/>
        <end position="26"/>
    </location>
</feature>
<comment type="caution">
    <text evidence="2">The sequence shown here is derived from an EMBL/GenBank/DDBJ whole genome shotgun (WGS) entry which is preliminary data.</text>
</comment>
<dbReference type="SUPFAM" id="SSF103657">
    <property type="entry name" value="BAR/IMD domain-like"/>
    <property type="match status" value="1"/>
</dbReference>
<reference evidence="2 3" key="2">
    <citation type="journal article" date="2019" name="G3 (Bethesda)">
        <title>Hybrid Assembly of the Genome of the Entomopathogenic Nematode Steinernema carpocapsae Identifies the X-Chromosome.</title>
        <authorList>
            <person name="Serra L."/>
            <person name="Macchietto M."/>
            <person name="Macias-Munoz A."/>
            <person name="McGill C.J."/>
            <person name="Rodriguez I.M."/>
            <person name="Rodriguez B."/>
            <person name="Murad R."/>
            <person name="Mortazavi A."/>
        </authorList>
    </citation>
    <scope>NUCLEOTIDE SEQUENCE [LARGE SCALE GENOMIC DNA]</scope>
    <source>
        <strain evidence="2 3">ALL</strain>
    </source>
</reference>
<evidence type="ECO:0000313" key="2">
    <source>
        <dbReference type="EMBL" id="TKR61252.1"/>
    </source>
</evidence>